<proteinExistence type="predicted"/>
<evidence type="ECO:0000313" key="2">
    <source>
        <dbReference type="Proteomes" id="UP000254573"/>
    </source>
</evidence>
<gene>
    <name evidence="1" type="ORF">NCTC13160_03881</name>
</gene>
<accession>A0A378YVZ4</accession>
<organism evidence="1 2">
    <name type="scientific">Pandoraea pnomenusa</name>
    <dbReference type="NCBI Taxonomy" id="93220"/>
    <lineage>
        <taxon>Bacteria</taxon>
        <taxon>Pseudomonadati</taxon>
        <taxon>Pseudomonadota</taxon>
        <taxon>Betaproteobacteria</taxon>
        <taxon>Burkholderiales</taxon>
        <taxon>Burkholderiaceae</taxon>
        <taxon>Pandoraea</taxon>
    </lineage>
</organism>
<sequence>MSRLVEGWRWKMLISPGKKRCAGGRAAGHTALMPVFIKTQGDTRCARSAGRSQLHSRNVRAAVRVFLTHMLREATAIPESGRGNGQDACRTALDVMVRMQLRECGNNGQVFHAVKANVLQTLGSASWQDLLAMRAGIEAMLASHGMPLEPCRSWWLNGVMAVFEPLRRDRRAAREKCRQVLLVQILRAVQATLIRQMLIRSNRLASRRRRWHEHLNAIQRRSEVLRSVGIHAILHITMATRDVTLMRIPFAESLTNAVVEACANPRALPICRAIDGWYLERTMTQPEIQGLWLRALALSERGERIQQLLDRLDARAHRLHAERMRECERLAVPA</sequence>
<protein>
    <submittedName>
        <fullName evidence="1">Uncharacterized protein</fullName>
    </submittedName>
</protein>
<dbReference type="Proteomes" id="UP000254573">
    <property type="component" value="Unassembled WGS sequence"/>
</dbReference>
<name>A0A378YVZ4_9BURK</name>
<evidence type="ECO:0000313" key="1">
    <source>
        <dbReference type="EMBL" id="SUA80700.1"/>
    </source>
</evidence>
<dbReference type="STRING" id="93220.A6P55_16400"/>
<dbReference type="EMBL" id="UGSG01000001">
    <property type="protein sequence ID" value="SUA80700.1"/>
    <property type="molecule type" value="Genomic_DNA"/>
</dbReference>
<dbReference type="AlphaFoldDB" id="A0A378YVZ4"/>
<reference evidence="1 2" key="1">
    <citation type="submission" date="2018-06" db="EMBL/GenBank/DDBJ databases">
        <authorList>
            <consortium name="Pathogen Informatics"/>
            <person name="Doyle S."/>
        </authorList>
    </citation>
    <scope>NUCLEOTIDE SEQUENCE [LARGE SCALE GENOMIC DNA]</scope>
    <source>
        <strain evidence="1 2">NCTC13160</strain>
    </source>
</reference>